<name>A0A438I8K4_VITVI</name>
<evidence type="ECO:0000256" key="1">
    <source>
        <dbReference type="SAM" id="MobiDB-lite"/>
    </source>
</evidence>
<feature type="region of interest" description="Disordered" evidence="1">
    <location>
        <begin position="66"/>
        <end position="85"/>
    </location>
</feature>
<dbReference type="SUPFAM" id="SSF56672">
    <property type="entry name" value="DNA/RNA polymerases"/>
    <property type="match status" value="1"/>
</dbReference>
<evidence type="ECO:0000313" key="2">
    <source>
        <dbReference type="EMBL" id="RVW93046.1"/>
    </source>
</evidence>
<dbReference type="Proteomes" id="UP000288805">
    <property type="component" value="Unassembled WGS sequence"/>
</dbReference>
<accession>A0A438I8K4</accession>
<gene>
    <name evidence="2" type="ORF">CK203_032723</name>
</gene>
<reference evidence="2 3" key="1">
    <citation type="journal article" date="2018" name="PLoS Genet.">
        <title>Population sequencing reveals clonal diversity and ancestral inbreeding in the grapevine cultivar Chardonnay.</title>
        <authorList>
            <person name="Roach M.J."/>
            <person name="Johnson D.L."/>
            <person name="Bohlmann J."/>
            <person name="van Vuuren H.J."/>
            <person name="Jones S.J."/>
            <person name="Pretorius I.S."/>
            <person name="Schmidt S.A."/>
            <person name="Borneman A.R."/>
        </authorList>
    </citation>
    <scope>NUCLEOTIDE SEQUENCE [LARGE SCALE GENOMIC DNA]</scope>
    <source>
        <strain evidence="3">cv. Chardonnay</strain>
        <tissue evidence="2">Leaf</tissue>
    </source>
</reference>
<evidence type="ECO:0000313" key="3">
    <source>
        <dbReference type="Proteomes" id="UP000288805"/>
    </source>
</evidence>
<feature type="compositionally biased region" description="Polar residues" evidence="1">
    <location>
        <begin position="75"/>
        <end position="85"/>
    </location>
</feature>
<sequence length="85" mass="9409">MVTQRGIEINSTQVKVILETPAPNNMKELQRLTGRLAALGCFIARFTGKLRHFFLTLKGAARFAGQTNESRHLEQSSATSLNHPS</sequence>
<organism evidence="2 3">
    <name type="scientific">Vitis vinifera</name>
    <name type="common">Grape</name>
    <dbReference type="NCBI Taxonomy" id="29760"/>
    <lineage>
        <taxon>Eukaryota</taxon>
        <taxon>Viridiplantae</taxon>
        <taxon>Streptophyta</taxon>
        <taxon>Embryophyta</taxon>
        <taxon>Tracheophyta</taxon>
        <taxon>Spermatophyta</taxon>
        <taxon>Magnoliopsida</taxon>
        <taxon>eudicotyledons</taxon>
        <taxon>Gunneridae</taxon>
        <taxon>Pentapetalae</taxon>
        <taxon>rosids</taxon>
        <taxon>Vitales</taxon>
        <taxon>Vitaceae</taxon>
        <taxon>Viteae</taxon>
        <taxon>Vitis</taxon>
    </lineage>
</organism>
<dbReference type="InterPro" id="IPR043502">
    <property type="entry name" value="DNA/RNA_pol_sf"/>
</dbReference>
<dbReference type="EMBL" id="QGNW01000132">
    <property type="protein sequence ID" value="RVW93046.1"/>
    <property type="molecule type" value="Genomic_DNA"/>
</dbReference>
<comment type="caution">
    <text evidence="2">The sequence shown here is derived from an EMBL/GenBank/DDBJ whole genome shotgun (WGS) entry which is preliminary data.</text>
</comment>
<protein>
    <submittedName>
        <fullName evidence="2">Uncharacterized protein</fullName>
    </submittedName>
</protein>
<dbReference type="AlphaFoldDB" id="A0A438I8K4"/>
<proteinExistence type="predicted"/>